<accession>A0ABQ1IE24</accession>
<dbReference type="InterPro" id="IPR030802">
    <property type="entry name" value="Permease_MalE"/>
</dbReference>
<keyword evidence="1" id="KW-0472">Membrane</keyword>
<name>A0ABQ1IE24_9GAMM</name>
<organism evidence="2 3">
    <name type="scientific">Oceanisphaera marina</name>
    <dbReference type="NCBI Taxonomy" id="2017550"/>
    <lineage>
        <taxon>Bacteria</taxon>
        <taxon>Pseudomonadati</taxon>
        <taxon>Pseudomonadota</taxon>
        <taxon>Gammaproteobacteria</taxon>
        <taxon>Aeromonadales</taxon>
        <taxon>Aeromonadaceae</taxon>
        <taxon>Oceanisphaera</taxon>
    </lineage>
</organism>
<dbReference type="InterPro" id="IPR003453">
    <property type="entry name" value="ABC_MlaE_roteobac"/>
</dbReference>
<gene>
    <name evidence="2" type="ORF">GCM10011502_06620</name>
</gene>
<feature type="transmembrane region" description="Helical" evidence="1">
    <location>
        <begin position="124"/>
        <end position="144"/>
    </location>
</feature>
<dbReference type="Proteomes" id="UP000646152">
    <property type="component" value="Unassembled WGS sequence"/>
</dbReference>
<feature type="transmembrane region" description="Helical" evidence="1">
    <location>
        <begin position="346"/>
        <end position="365"/>
    </location>
</feature>
<sequence>MENNVPTLTIKADSAQLQGAWTLEHYAQLKRRLGAVKPALRRLEASQLSELDTAGAALLVELLGARALCQLLPNATGLSVERQALLLAVAEAMSDHEPPAQPPSSWSDSLAALGEQMLSGWRQFVLLLGFLGLTLSTLAGTVWVPSRWRVTALVAQIHQCGLNAVPIVALLTFLVGAVVAFLGATVLANFGATIYTVDLVAYSFLREFGVLLTAILLAGRTASAFTAQLGSMKVNEELDALRTQGLDPITLLVLPRMLALVIVLPLLTFIAILSGFLGGAMVALLSLDISLTQYLSIVQQVPIRHLWIGLGKAPVFALLIALIGCLEGFKVEGSAQSVGQHTTSSVVQSIFVVILLDAIAALFLMEMGW</sequence>
<proteinExistence type="inferred from homology"/>
<comment type="similarity">
    <text evidence="1">Belongs to the MlaE permease family.</text>
</comment>
<dbReference type="EMBL" id="BMKE01000004">
    <property type="protein sequence ID" value="GGB36240.1"/>
    <property type="molecule type" value="Genomic_DNA"/>
</dbReference>
<feature type="transmembrane region" description="Helical" evidence="1">
    <location>
        <begin position="257"/>
        <end position="285"/>
    </location>
</feature>
<dbReference type="PANTHER" id="PTHR30188">
    <property type="entry name" value="ABC TRANSPORTER PERMEASE PROTEIN-RELATED"/>
    <property type="match status" value="1"/>
</dbReference>
<feature type="transmembrane region" description="Helical" evidence="1">
    <location>
        <begin position="199"/>
        <end position="219"/>
    </location>
</feature>
<comment type="caution">
    <text evidence="2">The sequence shown here is derived from an EMBL/GenBank/DDBJ whole genome shotgun (WGS) entry which is preliminary data.</text>
</comment>
<feature type="transmembrane region" description="Helical" evidence="1">
    <location>
        <begin position="306"/>
        <end position="326"/>
    </location>
</feature>
<reference evidence="3" key="1">
    <citation type="journal article" date="2019" name="Int. J. Syst. Evol. Microbiol.">
        <title>The Global Catalogue of Microorganisms (GCM) 10K type strain sequencing project: providing services to taxonomists for standard genome sequencing and annotation.</title>
        <authorList>
            <consortium name="The Broad Institute Genomics Platform"/>
            <consortium name="The Broad Institute Genome Sequencing Center for Infectious Disease"/>
            <person name="Wu L."/>
            <person name="Ma J."/>
        </authorList>
    </citation>
    <scope>NUCLEOTIDE SEQUENCE [LARGE SCALE GENOMIC DNA]</scope>
    <source>
        <strain evidence="3">CGMCC 1.15923</strain>
    </source>
</reference>
<evidence type="ECO:0000313" key="2">
    <source>
        <dbReference type="EMBL" id="GGB36240.1"/>
    </source>
</evidence>
<keyword evidence="1" id="KW-1133">Transmembrane helix</keyword>
<evidence type="ECO:0000256" key="1">
    <source>
        <dbReference type="RuleBase" id="RU362044"/>
    </source>
</evidence>
<comment type="subcellular location">
    <subcellularLocation>
        <location evidence="1">Cell inner membrane</location>
        <topology evidence="1">Multi-pass membrane protein</topology>
    </subcellularLocation>
</comment>
<dbReference type="NCBIfam" id="TIGR00056">
    <property type="entry name" value="MlaE family lipid ABC transporter permease subunit"/>
    <property type="match status" value="1"/>
</dbReference>
<keyword evidence="3" id="KW-1185">Reference proteome</keyword>
<dbReference type="PANTHER" id="PTHR30188:SF3">
    <property type="entry name" value="ABC TRANSPORTER PERMEASE"/>
    <property type="match status" value="1"/>
</dbReference>
<protein>
    <submittedName>
        <fullName evidence="2">ABC transporter permease</fullName>
    </submittedName>
</protein>
<dbReference type="RefSeq" id="WP_188628678.1">
    <property type="nucleotide sequence ID" value="NZ_BMKE01000004.1"/>
</dbReference>
<feature type="transmembrane region" description="Helical" evidence="1">
    <location>
        <begin position="164"/>
        <end position="187"/>
    </location>
</feature>
<dbReference type="Pfam" id="PF02405">
    <property type="entry name" value="MlaE"/>
    <property type="match status" value="1"/>
</dbReference>
<keyword evidence="1" id="KW-0812">Transmembrane</keyword>
<keyword evidence="1" id="KW-1003">Cell membrane</keyword>
<evidence type="ECO:0000313" key="3">
    <source>
        <dbReference type="Proteomes" id="UP000646152"/>
    </source>
</evidence>
<keyword evidence="1" id="KW-0997">Cell inner membrane</keyword>